<dbReference type="Pfam" id="PF01047">
    <property type="entry name" value="MarR"/>
    <property type="match status" value="1"/>
</dbReference>
<proteinExistence type="predicted"/>
<dbReference type="PANTHER" id="PTHR33164:SF99">
    <property type="entry name" value="MARR FAMILY REGULATORY PROTEIN"/>
    <property type="match status" value="1"/>
</dbReference>
<dbReference type="PRINTS" id="PR00598">
    <property type="entry name" value="HTHMARR"/>
</dbReference>
<keyword evidence="3" id="KW-1185">Reference proteome</keyword>
<reference evidence="3" key="1">
    <citation type="submission" date="2016-10" db="EMBL/GenBank/DDBJ databases">
        <authorList>
            <person name="Varghese N."/>
            <person name="Submissions S."/>
        </authorList>
    </citation>
    <scope>NUCLEOTIDE SEQUENCE [LARGE SCALE GENOMIC DNA]</scope>
    <source>
        <strain evidence="3">CGMCC 1.10218</strain>
    </source>
</reference>
<dbReference type="GO" id="GO:0003700">
    <property type="term" value="F:DNA-binding transcription factor activity"/>
    <property type="evidence" value="ECO:0007669"/>
    <property type="project" value="InterPro"/>
</dbReference>
<dbReference type="InterPro" id="IPR039422">
    <property type="entry name" value="MarR/SlyA-like"/>
</dbReference>
<evidence type="ECO:0000259" key="1">
    <source>
        <dbReference type="PROSITE" id="PS50995"/>
    </source>
</evidence>
<dbReference type="STRING" id="856736.SAMN04488058_109119"/>
<dbReference type="AlphaFoldDB" id="A0A1H6ZD53"/>
<feature type="domain" description="HTH marR-type" evidence="1">
    <location>
        <begin position="1"/>
        <end position="143"/>
    </location>
</feature>
<dbReference type="EMBL" id="FNZA01000009">
    <property type="protein sequence ID" value="SEJ51268.1"/>
    <property type="molecule type" value="Genomic_DNA"/>
</dbReference>
<gene>
    <name evidence="2" type="ORF">SAMN04488058_109119</name>
</gene>
<dbReference type="GO" id="GO:0006950">
    <property type="term" value="P:response to stress"/>
    <property type="evidence" value="ECO:0007669"/>
    <property type="project" value="TreeGrafter"/>
</dbReference>
<protein>
    <submittedName>
        <fullName evidence="2">DNA-binding transcriptional regulator, MarR family</fullName>
    </submittedName>
</protein>
<keyword evidence="2" id="KW-0238">DNA-binding</keyword>
<name>A0A1H6ZD53_9DEIO</name>
<dbReference type="SMART" id="SM00347">
    <property type="entry name" value="HTH_MARR"/>
    <property type="match status" value="1"/>
</dbReference>
<dbReference type="InterPro" id="IPR036390">
    <property type="entry name" value="WH_DNA-bd_sf"/>
</dbReference>
<dbReference type="PANTHER" id="PTHR33164">
    <property type="entry name" value="TRANSCRIPTIONAL REGULATOR, MARR FAMILY"/>
    <property type="match status" value="1"/>
</dbReference>
<accession>A0A1H6ZD53</accession>
<evidence type="ECO:0000313" key="3">
    <source>
        <dbReference type="Proteomes" id="UP000199223"/>
    </source>
</evidence>
<dbReference type="InterPro" id="IPR000835">
    <property type="entry name" value="HTH_MarR-typ"/>
</dbReference>
<dbReference type="OrthoDB" id="5195026at2"/>
<dbReference type="GO" id="GO:0003677">
    <property type="term" value="F:DNA binding"/>
    <property type="evidence" value="ECO:0007669"/>
    <property type="project" value="UniProtKB-KW"/>
</dbReference>
<dbReference type="PROSITE" id="PS50995">
    <property type="entry name" value="HTH_MARR_2"/>
    <property type="match status" value="1"/>
</dbReference>
<dbReference type="RefSeq" id="WP_092264694.1">
    <property type="nucleotide sequence ID" value="NZ_FNZA01000009.1"/>
</dbReference>
<sequence length="146" mass="16403">MLTLSPPEQLAWRGFLHAHDALWKALERGLEADGLNLPAYELLTTLEEAGEGGMRMSDLAARLRFSGGGLTRLVDRLEGAGFVQRRRCEADGRGFEVTLTPEGRSRLRRVHARHLREVRALFLSRLTPQEIEVLGQVWKKLPPLAP</sequence>
<dbReference type="Gene3D" id="1.10.10.10">
    <property type="entry name" value="Winged helix-like DNA-binding domain superfamily/Winged helix DNA-binding domain"/>
    <property type="match status" value="1"/>
</dbReference>
<organism evidence="2 3">
    <name type="scientific">Deinococcus reticulitermitis</name>
    <dbReference type="NCBI Taxonomy" id="856736"/>
    <lineage>
        <taxon>Bacteria</taxon>
        <taxon>Thermotogati</taxon>
        <taxon>Deinococcota</taxon>
        <taxon>Deinococci</taxon>
        <taxon>Deinococcales</taxon>
        <taxon>Deinococcaceae</taxon>
        <taxon>Deinococcus</taxon>
    </lineage>
</organism>
<dbReference type="Proteomes" id="UP000199223">
    <property type="component" value="Unassembled WGS sequence"/>
</dbReference>
<dbReference type="SUPFAM" id="SSF46785">
    <property type="entry name" value="Winged helix' DNA-binding domain"/>
    <property type="match status" value="1"/>
</dbReference>
<evidence type="ECO:0000313" key="2">
    <source>
        <dbReference type="EMBL" id="SEJ51268.1"/>
    </source>
</evidence>
<dbReference type="InterPro" id="IPR036388">
    <property type="entry name" value="WH-like_DNA-bd_sf"/>
</dbReference>